<dbReference type="OrthoDB" id="1247050at2"/>
<keyword evidence="2" id="KW-1185">Reference proteome</keyword>
<dbReference type="SUPFAM" id="SSF50494">
    <property type="entry name" value="Trypsin-like serine proteases"/>
    <property type="match status" value="1"/>
</dbReference>
<gene>
    <name evidence="1" type="ORF">LX87_05612</name>
</gene>
<protein>
    <recommendedName>
        <fullName evidence="3">Trypsin-like peptidase</fullName>
    </recommendedName>
</protein>
<dbReference type="Proteomes" id="UP000248790">
    <property type="component" value="Unassembled WGS sequence"/>
</dbReference>
<sequence length="287" mass="32908">MNTEIILDYIGRIIEACAGEILRYTLQLYEVQKDVDDYDPSEVVSPEPIASSVLLQIQGYYFLVTAGHVFDRKVKNNIGFMINNEIHFIMGQLRYSDVKQDETSNKVDLAILKLDPDVVQALNVKYKFINSELISFDHSIVNTPSYLIVGYPIRKTKVDKVKRKIIPSPLIFITGEADQSEYNRLKFDPLVNVLLKYRQKKVKNFTNKRVEQHTNPQGISGCGVWYIANFIKPEGGLPDFKLMGIIIEQNESKTILIATRIHILTEAIRKSFKIDVPRSKILRISED</sequence>
<evidence type="ECO:0008006" key="3">
    <source>
        <dbReference type="Google" id="ProtNLM"/>
    </source>
</evidence>
<name>A0A327WJF0_LARAB</name>
<dbReference type="AlphaFoldDB" id="A0A327WJF0"/>
<reference evidence="1 2" key="1">
    <citation type="submission" date="2018-06" db="EMBL/GenBank/DDBJ databases">
        <title>Genomic Encyclopedia of Archaeal and Bacterial Type Strains, Phase II (KMG-II): from individual species to whole genera.</title>
        <authorList>
            <person name="Goeker M."/>
        </authorList>
    </citation>
    <scope>NUCLEOTIDE SEQUENCE [LARGE SCALE GENOMIC DNA]</scope>
    <source>
        <strain evidence="1 2">DSM 21851</strain>
    </source>
</reference>
<dbReference type="InterPro" id="IPR009003">
    <property type="entry name" value="Peptidase_S1_PA"/>
</dbReference>
<accession>A0A327WJF0</accession>
<comment type="caution">
    <text evidence="1">The sequence shown here is derived from an EMBL/GenBank/DDBJ whole genome shotgun (WGS) entry which is preliminary data.</text>
</comment>
<dbReference type="RefSeq" id="WP_111631599.1">
    <property type="nucleotide sequence ID" value="NZ_QLMC01000018.1"/>
</dbReference>
<evidence type="ECO:0000313" key="2">
    <source>
        <dbReference type="Proteomes" id="UP000248790"/>
    </source>
</evidence>
<dbReference type="EMBL" id="QLMC01000018">
    <property type="protein sequence ID" value="RAJ89923.1"/>
    <property type="molecule type" value="Genomic_DNA"/>
</dbReference>
<proteinExistence type="predicted"/>
<evidence type="ECO:0000313" key="1">
    <source>
        <dbReference type="EMBL" id="RAJ89923.1"/>
    </source>
</evidence>
<organism evidence="1 2">
    <name type="scientific">Larkinella arboricola</name>
    <dbReference type="NCBI Taxonomy" id="643671"/>
    <lineage>
        <taxon>Bacteria</taxon>
        <taxon>Pseudomonadati</taxon>
        <taxon>Bacteroidota</taxon>
        <taxon>Cytophagia</taxon>
        <taxon>Cytophagales</taxon>
        <taxon>Spirosomataceae</taxon>
        <taxon>Larkinella</taxon>
    </lineage>
</organism>